<evidence type="ECO:0000313" key="4">
    <source>
        <dbReference type="Proteomes" id="UP000809273"/>
    </source>
</evidence>
<sequence>MKIVAILAVIFVVLVFVVIPAIVTFFVDMDGYRPEIISKIKEKTGKEVEIGKLSLSLIGGVGLKAKDVSVKDPKIKDKNILSTSSITARISLIRLLKGELGIKKVVLKGPEFNIVKYRDGTLNIAESNAVDRDRGAPEGEKDFSPSTGDNEIAPAPSPGDSVKSLFKIRSVSIRSIEIVGGRFVYSSERSGAKTHQPVKIVELSGVDLDVSSINLPTVFTGDKNSLESKEIEGKIVGEIENASFNKTRVSKVDFTCSVGGGEAVIKEFVFSIYGGIVGAEGIFRYASESPSGELSIRASGIRFHELLNSISDEENLIVGTLKLDGNFAFPIKGGKAFTSDLKGKGNVSVTDGTVPDFSIRKELAKSLKIPPATLPAELDTGDFSYMGGSYTIDSGKLFTNDFKTEGPSYNSMTQGYLGFNGVLDFSGNIYPSEEVVRTSSFEKLTSSIGMGGKLDKIPFTVTGTLDNVKFKIEYEGLFGLGSEGGSKALKELGKSILENIFK</sequence>
<dbReference type="Pfam" id="PF05170">
    <property type="entry name" value="AsmA"/>
    <property type="match status" value="1"/>
</dbReference>
<dbReference type="InterPro" id="IPR007844">
    <property type="entry name" value="AsmA"/>
</dbReference>
<comment type="caution">
    <text evidence="3">The sequence shown here is derived from an EMBL/GenBank/DDBJ whole genome shotgun (WGS) entry which is preliminary data.</text>
</comment>
<protein>
    <submittedName>
        <fullName evidence="3">AsmA family protein</fullName>
    </submittedName>
</protein>
<dbReference type="GO" id="GO:0005886">
    <property type="term" value="C:plasma membrane"/>
    <property type="evidence" value="ECO:0007669"/>
    <property type="project" value="TreeGrafter"/>
</dbReference>
<organism evidence="3 4">
    <name type="scientific">Candidatus Zymogenus saltonus</name>
    <dbReference type="NCBI Taxonomy" id="2844893"/>
    <lineage>
        <taxon>Bacteria</taxon>
        <taxon>Deltaproteobacteria</taxon>
        <taxon>Candidatus Zymogenia</taxon>
        <taxon>Candidatus Zymogeniales</taxon>
        <taxon>Candidatus Zymogenaceae</taxon>
        <taxon>Candidatus Zymogenus</taxon>
    </lineage>
</organism>
<dbReference type="InterPro" id="IPR052894">
    <property type="entry name" value="AsmA-related"/>
</dbReference>
<evidence type="ECO:0000313" key="3">
    <source>
        <dbReference type="EMBL" id="MBN1572989.1"/>
    </source>
</evidence>
<evidence type="ECO:0000256" key="1">
    <source>
        <dbReference type="SAM" id="MobiDB-lite"/>
    </source>
</evidence>
<evidence type="ECO:0000259" key="2">
    <source>
        <dbReference type="Pfam" id="PF05170"/>
    </source>
</evidence>
<proteinExistence type="predicted"/>
<dbReference type="EMBL" id="JAFGIX010000033">
    <property type="protein sequence ID" value="MBN1572989.1"/>
    <property type="molecule type" value="Genomic_DNA"/>
</dbReference>
<gene>
    <name evidence="3" type="ORF">JW984_07330</name>
</gene>
<feature type="compositionally biased region" description="Basic and acidic residues" evidence="1">
    <location>
        <begin position="129"/>
        <end position="143"/>
    </location>
</feature>
<feature type="region of interest" description="Disordered" evidence="1">
    <location>
        <begin position="128"/>
        <end position="158"/>
    </location>
</feature>
<feature type="domain" description="AsmA" evidence="2">
    <location>
        <begin position="2"/>
        <end position="192"/>
    </location>
</feature>
<accession>A0A9D8PNB3</accession>
<dbReference type="PANTHER" id="PTHR30441:SF8">
    <property type="entry name" value="DUF748 DOMAIN-CONTAINING PROTEIN"/>
    <property type="match status" value="1"/>
</dbReference>
<name>A0A9D8PNB3_9DELT</name>
<dbReference type="PANTHER" id="PTHR30441">
    <property type="entry name" value="DUF748 DOMAIN-CONTAINING PROTEIN"/>
    <property type="match status" value="1"/>
</dbReference>
<reference evidence="3" key="1">
    <citation type="journal article" date="2021" name="Environ. Microbiol.">
        <title>Genomic characterization of three novel Desulfobacterota classes expand the metabolic and phylogenetic diversity of the phylum.</title>
        <authorList>
            <person name="Murphy C.L."/>
            <person name="Biggerstaff J."/>
            <person name="Eichhorn A."/>
            <person name="Ewing E."/>
            <person name="Shahan R."/>
            <person name="Soriano D."/>
            <person name="Stewart S."/>
            <person name="VanMol K."/>
            <person name="Walker R."/>
            <person name="Walters P."/>
            <person name="Elshahed M.S."/>
            <person name="Youssef N.H."/>
        </authorList>
    </citation>
    <scope>NUCLEOTIDE SEQUENCE</scope>
    <source>
        <strain evidence="3">Zod_Metabat.24</strain>
    </source>
</reference>
<dbReference type="AlphaFoldDB" id="A0A9D8PNB3"/>
<dbReference type="Proteomes" id="UP000809273">
    <property type="component" value="Unassembled WGS sequence"/>
</dbReference>
<dbReference type="GO" id="GO:0090313">
    <property type="term" value="P:regulation of protein targeting to membrane"/>
    <property type="evidence" value="ECO:0007669"/>
    <property type="project" value="TreeGrafter"/>
</dbReference>
<reference evidence="3" key="2">
    <citation type="submission" date="2021-01" db="EMBL/GenBank/DDBJ databases">
        <authorList>
            <person name="Hahn C.R."/>
            <person name="Youssef N.H."/>
            <person name="Elshahed M."/>
        </authorList>
    </citation>
    <scope>NUCLEOTIDE SEQUENCE</scope>
    <source>
        <strain evidence="3">Zod_Metabat.24</strain>
    </source>
</reference>